<keyword evidence="1" id="KW-0472">Membrane</keyword>
<comment type="caution">
    <text evidence="2">The sequence shown here is derived from an EMBL/GenBank/DDBJ whole genome shotgun (WGS) entry which is preliminary data.</text>
</comment>
<dbReference type="RefSeq" id="WP_185061573.1">
    <property type="nucleotide sequence ID" value="NZ_BAABJP010000008.1"/>
</dbReference>
<feature type="transmembrane region" description="Helical" evidence="1">
    <location>
        <begin position="6"/>
        <end position="23"/>
    </location>
</feature>
<reference evidence="3" key="1">
    <citation type="journal article" date="2019" name="Int. J. Syst. Evol. Microbiol.">
        <title>The Global Catalogue of Microorganisms (GCM) 10K type strain sequencing project: providing services to taxonomists for standard genome sequencing and annotation.</title>
        <authorList>
            <consortium name="The Broad Institute Genomics Platform"/>
            <consortium name="The Broad Institute Genome Sequencing Center for Infectious Disease"/>
            <person name="Wu L."/>
            <person name="Ma J."/>
        </authorList>
    </citation>
    <scope>NUCLEOTIDE SEQUENCE [LARGE SCALE GENOMIC DNA]</scope>
    <source>
        <strain evidence="3">JCM 18303</strain>
    </source>
</reference>
<dbReference type="EMBL" id="BAABJP010000008">
    <property type="protein sequence ID" value="GAA5154484.1"/>
    <property type="molecule type" value="Genomic_DNA"/>
</dbReference>
<evidence type="ECO:0000256" key="1">
    <source>
        <dbReference type="SAM" id="Phobius"/>
    </source>
</evidence>
<feature type="transmembrane region" description="Helical" evidence="1">
    <location>
        <begin position="30"/>
        <end position="47"/>
    </location>
</feature>
<feature type="transmembrane region" description="Helical" evidence="1">
    <location>
        <begin position="79"/>
        <end position="96"/>
    </location>
</feature>
<keyword evidence="1" id="KW-0812">Transmembrane</keyword>
<organism evidence="2 3">
    <name type="scientific">Pseudonocardia eucalypti</name>
    <dbReference type="NCBI Taxonomy" id="648755"/>
    <lineage>
        <taxon>Bacteria</taxon>
        <taxon>Bacillati</taxon>
        <taxon>Actinomycetota</taxon>
        <taxon>Actinomycetes</taxon>
        <taxon>Pseudonocardiales</taxon>
        <taxon>Pseudonocardiaceae</taxon>
        <taxon>Pseudonocardia</taxon>
    </lineage>
</organism>
<keyword evidence="1" id="KW-1133">Transmembrane helix</keyword>
<name>A0ABP9PZK7_9PSEU</name>
<gene>
    <name evidence="2" type="ORF">GCM10023321_26370</name>
</gene>
<proteinExistence type="predicted"/>
<dbReference type="Proteomes" id="UP001428817">
    <property type="component" value="Unassembled WGS sequence"/>
</dbReference>
<sequence length="377" mass="40877">MQPNDVLLLTLSILIWLTLLWVIQSPAAMMLAFVTVIAGALWLRIQLLPSGEGIRTLLWGSSAITSLARIATTRSQREKNIAGIALLTSLSLLAFIKAEAALGGLLSFFLGIGTSLLLAAASRPLQRWLWRTGKRWRAHLNWVLLTRAYRRLEAQSEETREALAKEIVASLEASRTKCMTLAALAHEHARSWRELWVITALLAESGEVRLTGKNISSKNTVALLNLDEAGRKEARPPTTAEVDTSGIHLPSITIIGDFIFSNGGDVMAGDKYHVSGANVTGAFGRNKVRDISSTTSGGQAQTITRNEIVTEARKVAASLDTDRAAELREVADAVEEAKHTSDLRSAVQRIIGIASMAGEHGSHLFELAKQFLEGISS</sequence>
<evidence type="ECO:0000313" key="2">
    <source>
        <dbReference type="EMBL" id="GAA5154484.1"/>
    </source>
</evidence>
<protein>
    <submittedName>
        <fullName evidence="2">Uncharacterized protein</fullName>
    </submittedName>
</protein>
<evidence type="ECO:0000313" key="3">
    <source>
        <dbReference type="Proteomes" id="UP001428817"/>
    </source>
</evidence>
<accession>A0ABP9PZK7</accession>
<keyword evidence="3" id="KW-1185">Reference proteome</keyword>
<feature type="transmembrane region" description="Helical" evidence="1">
    <location>
        <begin position="102"/>
        <end position="121"/>
    </location>
</feature>